<proteinExistence type="predicted"/>
<keyword evidence="2" id="KW-1185">Reference proteome</keyword>
<accession>A0A417Y9X8</accession>
<organism evidence="1 2">
    <name type="scientific">Oceanobacillus profundus</name>
    <dbReference type="NCBI Taxonomy" id="372463"/>
    <lineage>
        <taxon>Bacteria</taxon>
        <taxon>Bacillati</taxon>
        <taxon>Bacillota</taxon>
        <taxon>Bacilli</taxon>
        <taxon>Bacillales</taxon>
        <taxon>Bacillaceae</taxon>
        <taxon>Oceanobacillus</taxon>
    </lineage>
</organism>
<dbReference type="AlphaFoldDB" id="A0A417Y9X8"/>
<gene>
    <name evidence="1" type="ORF">D1B32_22430</name>
</gene>
<protein>
    <submittedName>
        <fullName evidence="1">Uncharacterized protein</fullName>
    </submittedName>
</protein>
<reference evidence="1 2" key="1">
    <citation type="journal article" date="2007" name="Int. J. Syst. Evol. Microbiol.">
        <title>Oceanobacillus profundus sp. nov., isolated from a deep-sea sediment core.</title>
        <authorList>
            <person name="Kim Y.G."/>
            <person name="Choi D.H."/>
            <person name="Hyun S."/>
            <person name="Cho B.C."/>
        </authorList>
    </citation>
    <scope>NUCLEOTIDE SEQUENCE [LARGE SCALE GENOMIC DNA]</scope>
    <source>
        <strain evidence="1 2">DSM 18246</strain>
    </source>
</reference>
<evidence type="ECO:0000313" key="1">
    <source>
        <dbReference type="EMBL" id="RHW29371.1"/>
    </source>
</evidence>
<comment type="caution">
    <text evidence="1">The sequence shown here is derived from an EMBL/GenBank/DDBJ whole genome shotgun (WGS) entry which is preliminary data.</text>
</comment>
<dbReference type="EMBL" id="QWEH01000028">
    <property type="protein sequence ID" value="RHW29371.1"/>
    <property type="molecule type" value="Genomic_DNA"/>
</dbReference>
<dbReference type="RefSeq" id="WP_095308346.1">
    <property type="nucleotide sequence ID" value="NZ_PHUT01000027.1"/>
</dbReference>
<dbReference type="Proteomes" id="UP000285456">
    <property type="component" value="Unassembled WGS sequence"/>
</dbReference>
<evidence type="ECO:0000313" key="2">
    <source>
        <dbReference type="Proteomes" id="UP000285456"/>
    </source>
</evidence>
<name>A0A417Y9X8_9BACI</name>
<sequence>MPRISMVPFDNLVRIYSETPHKNDMEAMKHLEIAFEKGMIEVLKEIAYTELLKYENRTDNLNYSDNAYTELDDSLNNALEQCSTKEQEDAFFNLESALNRITVLESEKHFIGGFITGYKFLKEIGQ</sequence>